<dbReference type="PANTHER" id="PTHR22884">
    <property type="entry name" value="SET DOMAIN PROTEINS"/>
    <property type="match status" value="1"/>
</dbReference>
<evidence type="ECO:0000256" key="3">
    <source>
        <dbReference type="ARBA" id="ARBA00022454"/>
    </source>
</evidence>
<organism evidence="11 12">
    <name type="scientific">Caenorhabditis bovis</name>
    <dbReference type="NCBI Taxonomy" id="2654633"/>
    <lineage>
        <taxon>Eukaryota</taxon>
        <taxon>Metazoa</taxon>
        <taxon>Ecdysozoa</taxon>
        <taxon>Nematoda</taxon>
        <taxon>Chromadorea</taxon>
        <taxon>Rhabditida</taxon>
        <taxon>Rhabditina</taxon>
        <taxon>Rhabditomorpha</taxon>
        <taxon>Rhabditoidea</taxon>
        <taxon>Rhabditidae</taxon>
        <taxon>Peloderinae</taxon>
        <taxon>Caenorhabditis</taxon>
    </lineage>
</organism>
<gene>
    <name evidence="11" type="ORF">CBOVIS_LOCUS7534</name>
</gene>
<dbReference type="GO" id="GO:0008168">
    <property type="term" value="F:methyltransferase activity"/>
    <property type="evidence" value="ECO:0007669"/>
    <property type="project" value="UniProtKB-KW"/>
</dbReference>
<keyword evidence="7" id="KW-0539">Nucleus</keyword>
<comment type="subcellular location">
    <subcellularLocation>
        <location evidence="2">Chromosome</location>
    </subcellularLocation>
    <subcellularLocation>
        <location evidence="1">Nucleus</location>
    </subcellularLocation>
</comment>
<keyword evidence="5" id="KW-0808">Transferase</keyword>
<feature type="compositionally biased region" description="Basic and acidic residues" evidence="8">
    <location>
        <begin position="625"/>
        <end position="643"/>
    </location>
</feature>
<evidence type="ECO:0000256" key="2">
    <source>
        <dbReference type="ARBA" id="ARBA00004286"/>
    </source>
</evidence>
<keyword evidence="3" id="KW-0158">Chromosome</keyword>
<dbReference type="InterPro" id="IPR003616">
    <property type="entry name" value="Post-SET_dom"/>
</dbReference>
<dbReference type="InterPro" id="IPR046341">
    <property type="entry name" value="SET_dom_sf"/>
</dbReference>
<dbReference type="GO" id="GO:0032259">
    <property type="term" value="P:methylation"/>
    <property type="evidence" value="ECO:0007669"/>
    <property type="project" value="UniProtKB-KW"/>
</dbReference>
<evidence type="ECO:0000256" key="8">
    <source>
        <dbReference type="SAM" id="MobiDB-lite"/>
    </source>
</evidence>
<dbReference type="GO" id="GO:0005634">
    <property type="term" value="C:nucleus"/>
    <property type="evidence" value="ECO:0007669"/>
    <property type="project" value="UniProtKB-SubCell"/>
</dbReference>
<dbReference type="SUPFAM" id="SSF82199">
    <property type="entry name" value="SET domain"/>
    <property type="match status" value="1"/>
</dbReference>
<evidence type="ECO:0000259" key="9">
    <source>
        <dbReference type="PROSITE" id="PS50280"/>
    </source>
</evidence>
<feature type="domain" description="Post-SET" evidence="10">
    <location>
        <begin position="605"/>
        <end position="621"/>
    </location>
</feature>
<dbReference type="EMBL" id="CADEPM010000004">
    <property type="protein sequence ID" value="CAB3405324.1"/>
    <property type="molecule type" value="Genomic_DNA"/>
</dbReference>
<proteinExistence type="predicted"/>
<comment type="caution">
    <text evidence="11">The sequence shown here is derived from an EMBL/GenBank/DDBJ whole genome shotgun (WGS) entry which is preliminary data.</text>
</comment>
<dbReference type="OrthoDB" id="422362at2759"/>
<evidence type="ECO:0000256" key="6">
    <source>
        <dbReference type="ARBA" id="ARBA00022691"/>
    </source>
</evidence>
<keyword evidence="12" id="KW-1185">Reference proteome</keyword>
<reference evidence="11 12" key="1">
    <citation type="submission" date="2020-04" db="EMBL/GenBank/DDBJ databases">
        <authorList>
            <person name="Laetsch R D."/>
            <person name="Stevens L."/>
            <person name="Kumar S."/>
            <person name="Blaxter L. M."/>
        </authorList>
    </citation>
    <scope>NUCLEOTIDE SEQUENCE [LARGE SCALE GENOMIC DNA]</scope>
</reference>
<evidence type="ECO:0000313" key="12">
    <source>
        <dbReference type="Proteomes" id="UP000494206"/>
    </source>
</evidence>
<evidence type="ECO:0000256" key="5">
    <source>
        <dbReference type="ARBA" id="ARBA00022679"/>
    </source>
</evidence>
<dbReference type="AlphaFoldDB" id="A0A8S1F0T5"/>
<dbReference type="PROSITE" id="PS50280">
    <property type="entry name" value="SET"/>
    <property type="match status" value="1"/>
</dbReference>
<evidence type="ECO:0008006" key="13">
    <source>
        <dbReference type="Google" id="ProtNLM"/>
    </source>
</evidence>
<protein>
    <recommendedName>
        <fullName evidence="13">SET domain-containing protein</fullName>
    </recommendedName>
</protein>
<accession>A0A8S1F0T5</accession>
<name>A0A8S1F0T5_9PELO</name>
<evidence type="ECO:0000259" key="10">
    <source>
        <dbReference type="PROSITE" id="PS50868"/>
    </source>
</evidence>
<dbReference type="Proteomes" id="UP000494206">
    <property type="component" value="Unassembled WGS sequence"/>
</dbReference>
<sequence>MPVPANIFETGGNENLPTIDFTFKSDDSPNKLLEIKKRRSALKPTQPKATSGVGHELVKVDNRDARSPEEILRAREIEAVKWPREIMSHAKRKHFICDYDFSKTIFADAKFPPDSEIHCFVCNRIDGDLLNCRGMFSGIVNKKKTRCRTKFHLNCLMKYNASDYNAQYIVQAECQNELLCPLHFCDICYLDRRKQSAFSGYLVECAFCMRAFHQKDCSPMGCKDLEVRLQLEDGVKYLTEMIVCPSHRQKTRVTQHLTVCCDCEIEDKKEELSKCKSCVRSFHPKCRTVKSVNNRPVAIDVCEFCLTGECVRLRTPIMVRWRAKEFYPGRAREWHSTPIRLRKHKYYDIVGYCLVEWLIDGKLSQFSIASIADCVPMFEKSLKLYGKNQSENQLNAWRALLDDEMLTPPRVFPVLKEVKRKLDTARYFSKDCEKAICEPEVNMCNCAENDENRCSTEDCANVRTFFECPPECAKNGNCRNRGISDRVVNPKIERRATTNKGFGLFATDSIKKGEFIVEYAGEIINKQELERRSAMIGNARDNEANLYINHSCRPNCTPIKKLILLKLRNDGAYYDHRIAIVAIEDIEKDEELTFSYQMENMLNSAIPECKCGVENCSGFLSKSSINDDSKKSMKRKASLELKRPAAKKSKH</sequence>
<feature type="domain" description="SET" evidence="9">
    <location>
        <begin position="490"/>
        <end position="597"/>
    </location>
</feature>
<keyword evidence="4" id="KW-0489">Methyltransferase</keyword>
<dbReference type="InterPro" id="IPR050777">
    <property type="entry name" value="SET2_Histone-Lys_MeTrsfase"/>
</dbReference>
<dbReference type="PROSITE" id="PS50868">
    <property type="entry name" value="POST_SET"/>
    <property type="match status" value="1"/>
</dbReference>
<evidence type="ECO:0000256" key="1">
    <source>
        <dbReference type="ARBA" id="ARBA00004123"/>
    </source>
</evidence>
<evidence type="ECO:0000313" key="11">
    <source>
        <dbReference type="EMBL" id="CAB3405324.1"/>
    </source>
</evidence>
<dbReference type="Gene3D" id="2.170.270.10">
    <property type="entry name" value="SET domain"/>
    <property type="match status" value="1"/>
</dbReference>
<dbReference type="GO" id="GO:0005694">
    <property type="term" value="C:chromosome"/>
    <property type="evidence" value="ECO:0007669"/>
    <property type="project" value="UniProtKB-SubCell"/>
</dbReference>
<keyword evidence="6" id="KW-0949">S-adenosyl-L-methionine</keyword>
<evidence type="ECO:0000256" key="4">
    <source>
        <dbReference type="ARBA" id="ARBA00022603"/>
    </source>
</evidence>
<dbReference type="Pfam" id="PF00856">
    <property type="entry name" value="SET"/>
    <property type="match status" value="1"/>
</dbReference>
<dbReference type="InterPro" id="IPR001214">
    <property type="entry name" value="SET_dom"/>
</dbReference>
<feature type="region of interest" description="Disordered" evidence="8">
    <location>
        <begin position="624"/>
        <end position="651"/>
    </location>
</feature>
<evidence type="ECO:0000256" key="7">
    <source>
        <dbReference type="ARBA" id="ARBA00023242"/>
    </source>
</evidence>
<dbReference type="SMART" id="SM00317">
    <property type="entry name" value="SET"/>
    <property type="match status" value="1"/>
</dbReference>